<reference evidence="1 2" key="1">
    <citation type="journal article" date="2013" name="PLoS Genet.">
        <title>Distinctive expansion of potential virulence genes in the genome of the oomycete fish pathogen Saprolegnia parasitica.</title>
        <authorList>
            <person name="Jiang R.H."/>
            <person name="de Bruijn I."/>
            <person name="Haas B.J."/>
            <person name="Belmonte R."/>
            <person name="Lobach L."/>
            <person name="Christie J."/>
            <person name="van den Ackerveken G."/>
            <person name="Bottin A."/>
            <person name="Bulone V."/>
            <person name="Diaz-Moreno S.M."/>
            <person name="Dumas B."/>
            <person name="Fan L."/>
            <person name="Gaulin E."/>
            <person name="Govers F."/>
            <person name="Grenville-Briggs L.J."/>
            <person name="Horner N.R."/>
            <person name="Levin J.Z."/>
            <person name="Mammella M."/>
            <person name="Meijer H.J."/>
            <person name="Morris P."/>
            <person name="Nusbaum C."/>
            <person name="Oome S."/>
            <person name="Phillips A.J."/>
            <person name="van Rooyen D."/>
            <person name="Rzeszutek E."/>
            <person name="Saraiva M."/>
            <person name="Secombes C.J."/>
            <person name="Seidl M.F."/>
            <person name="Snel B."/>
            <person name="Stassen J.H."/>
            <person name="Sykes S."/>
            <person name="Tripathy S."/>
            <person name="van den Berg H."/>
            <person name="Vega-Arreguin J.C."/>
            <person name="Wawra S."/>
            <person name="Young S.K."/>
            <person name="Zeng Q."/>
            <person name="Dieguez-Uribeondo J."/>
            <person name="Russ C."/>
            <person name="Tyler B.M."/>
            <person name="van West P."/>
        </authorList>
    </citation>
    <scope>NUCLEOTIDE SEQUENCE [LARGE SCALE GENOMIC DNA]</scope>
    <source>
        <strain evidence="1 2">CBS 223.65</strain>
    </source>
</reference>
<dbReference type="VEuPathDB" id="FungiDB:SPRG_10386"/>
<sequence length="500" mass="56433">MADNREWTLEDASEELWAAIDELRAKRDKLATINRTEAMGFTQRIDMYKRQIATAVPAMKQSAQAQLRMVEQQKTFSEQNLQRNTRAIDTQIETINRILEEKKVRDQRQLEEGLQTVQQDVVTLKATTQALAGQIDVLKTEARERKAGFEKSIAAIREEAKSAAEMSEDMHTQIYALQAQSQLLMAEYDAKQAALREKQYIEENPTYSMVYSCIFSKINEVFVASKALASGMVTREKYSDGDRTAQYMTLLSESVPFPCANMVLGCITNRVQALSDKREEDRVANITSNANSFSEMDEICDAVARGLVFAYEEQLCAMTRHGASVFSECLVRGVLEFLSTPPYERGVPLDDDASTASLVAQIITFLGRRDYVKREAAIEKMTGCMPFADFAMFHWFNKKTPTASTLERARRPVPIDCRLPQNVSWTDVGILQLSGIRTRHGDHYDCDAAQPHVYGYRLASARDAAVLGYFSASRQPGYVVPLNDDQLGRNPEAHTKFWRG</sequence>
<dbReference type="AlphaFoldDB" id="A0A067CCP9"/>
<evidence type="ECO:0000313" key="2">
    <source>
        <dbReference type="Proteomes" id="UP000030745"/>
    </source>
</evidence>
<evidence type="ECO:0000313" key="1">
    <source>
        <dbReference type="EMBL" id="KDO24311.1"/>
    </source>
</evidence>
<gene>
    <name evidence="1" type="ORF">SPRG_10386</name>
</gene>
<proteinExistence type="predicted"/>
<name>A0A067CCP9_SAPPC</name>
<dbReference type="GeneID" id="24132500"/>
<dbReference type="RefSeq" id="XP_012204908.1">
    <property type="nucleotide sequence ID" value="XM_012349518.1"/>
</dbReference>
<protein>
    <submittedName>
        <fullName evidence="1">Uncharacterized protein</fullName>
    </submittedName>
</protein>
<dbReference type="OrthoDB" id="2104342at2759"/>
<dbReference type="OMA" id="PFADFAM"/>
<organism evidence="1 2">
    <name type="scientific">Saprolegnia parasitica (strain CBS 223.65)</name>
    <dbReference type="NCBI Taxonomy" id="695850"/>
    <lineage>
        <taxon>Eukaryota</taxon>
        <taxon>Sar</taxon>
        <taxon>Stramenopiles</taxon>
        <taxon>Oomycota</taxon>
        <taxon>Saprolegniomycetes</taxon>
        <taxon>Saprolegniales</taxon>
        <taxon>Saprolegniaceae</taxon>
        <taxon>Saprolegnia</taxon>
    </lineage>
</organism>
<dbReference type="KEGG" id="spar:SPRG_10386"/>
<dbReference type="EMBL" id="KK583243">
    <property type="protein sequence ID" value="KDO24311.1"/>
    <property type="molecule type" value="Genomic_DNA"/>
</dbReference>
<dbReference type="Proteomes" id="UP000030745">
    <property type="component" value="Unassembled WGS sequence"/>
</dbReference>
<keyword evidence="2" id="KW-1185">Reference proteome</keyword>
<accession>A0A067CCP9</accession>